<dbReference type="Proteomes" id="UP000546252">
    <property type="component" value="Unassembled WGS sequence"/>
</dbReference>
<comment type="caution">
    <text evidence="1">The sequence shown here is derived from an EMBL/GenBank/DDBJ whole genome shotgun (WGS) entry which is preliminary data.</text>
</comment>
<dbReference type="AlphaFoldDB" id="A0A839FIJ0"/>
<evidence type="ECO:0000313" key="2">
    <source>
        <dbReference type="Proteomes" id="UP000546252"/>
    </source>
</evidence>
<organism evidence="1 2">
    <name type="scientific">Nesterenkonia jeotgali</name>
    <dbReference type="NCBI Taxonomy" id="317018"/>
    <lineage>
        <taxon>Bacteria</taxon>
        <taxon>Bacillati</taxon>
        <taxon>Actinomycetota</taxon>
        <taxon>Actinomycetes</taxon>
        <taxon>Micrococcales</taxon>
        <taxon>Micrococcaceae</taxon>
        <taxon>Nesterenkonia</taxon>
    </lineage>
</organism>
<proteinExistence type="predicted"/>
<dbReference type="RefSeq" id="WP_259392424.1">
    <property type="nucleotide sequence ID" value="NZ_BAAAKT010000004.1"/>
</dbReference>
<evidence type="ECO:0000313" key="1">
    <source>
        <dbReference type="EMBL" id="MBA8921588.1"/>
    </source>
</evidence>
<gene>
    <name evidence="1" type="ORF">HNR24_001521</name>
</gene>
<protein>
    <submittedName>
        <fullName evidence="1">Uncharacterized protein</fullName>
    </submittedName>
</protein>
<sequence>MIDQHLSIDDMPMFTRLRMTAFGEAAIDIANDPAYDEWTFS</sequence>
<accession>A0A839FIJ0</accession>
<reference evidence="1 2" key="1">
    <citation type="submission" date="2020-08" db="EMBL/GenBank/DDBJ databases">
        <title>Sequencing the genomes of 1000 actinobacteria strains.</title>
        <authorList>
            <person name="Klenk H.-P."/>
        </authorList>
    </citation>
    <scope>NUCLEOTIDE SEQUENCE [LARGE SCALE GENOMIC DNA]</scope>
    <source>
        <strain evidence="1 2">DSM 19081</strain>
    </source>
</reference>
<name>A0A839FIJ0_9MICC</name>
<dbReference type="EMBL" id="JACJIH010000001">
    <property type="protein sequence ID" value="MBA8921588.1"/>
    <property type="molecule type" value="Genomic_DNA"/>
</dbReference>